<dbReference type="PRINTS" id="PR00837">
    <property type="entry name" value="V5TPXLIKE"/>
</dbReference>
<keyword evidence="3" id="KW-1185">Reference proteome</keyword>
<dbReference type="EMBL" id="JASCZI010152394">
    <property type="protein sequence ID" value="MED6176050.1"/>
    <property type="molecule type" value="Genomic_DNA"/>
</dbReference>
<dbReference type="InterPro" id="IPR035940">
    <property type="entry name" value="CAP_sf"/>
</dbReference>
<accession>A0ABU6VTI6</accession>
<dbReference type="InterPro" id="IPR001283">
    <property type="entry name" value="CRISP-related"/>
</dbReference>
<organism evidence="2 3">
    <name type="scientific">Stylosanthes scabra</name>
    <dbReference type="NCBI Taxonomy" id="79078"/>
    <lineage>
        <taxon>Eukaryota</taxon>
        <taxon>Viridiplantae</taxon>
        <taxon>Streptophyta</taxon>
        <taxon>Embryophyta</taxon>
        <taxon>Tracheophyta</taxon>
        <taxon>Spermatophyta</taxon>
        <taxon>Magnoliopsida</taxon>
        <taxon>eudicotyledons</taxon>
        <taxon>Gunneridae</taxon>
        <taxon>Pentapetalae</taxon>
        <taxon>rosids</taxon>
        <taxon>fabids</taxon>
        <taxon>Fabales</taxon>
        <taxon>Fabaceae</taxon>
        <taxon>Papilionoideae</taxon>
        <taxon>50 kb inversion clade</taxon>
        <taxon>dalbergioids sensu lato</taxon>
        <taxon>Dalbergieae</taxon>
        <taxon>Pterocarpus clade</taxon>
        <taxon>Stylosanthes</taxon>
    </lineage>
</organism>
<dbReference type="Proteomes" id="UP001341840">
    <property type="component" value="Unassembled WGS sequence"/>
</dbReference>
<dbReference type="SMART" id="SM00198">
    <property type="entry name" value="SCP"/>
    <property type="match status" value="1"/>
</dbReference>
<protein>
    <recommendedName>
        <fullName evidence="1">SCP domain-containing protein</fullName>
    </recommendedName>
</protein>
<name>A0ABU6VTI6_9FABA</name>
<feature type="domain" description="SCP" evidence="1">
    <location>
        <begin position="27"/>
        <end position="172"/>
    </location>
</feature>
<evidence type="ECO:0000313" key="3">
    <source>
        <dbReference type="Proteomes" id="UP001341840"/>
    </source>
</evidence>
<comment type="caution">
    <text evidence="2">The sequence shown here is derived from an EMBL/GenBank/DDBJ whole genome shotgun (WGS) entry which is preliminary data.</text>
</comment>
<dbReference type="Pfam" id="PF00188">
    <property type="entry name" value="CAP"/>
    <property type="match status" value="1"/>
</dbReference>
<proteinExistence type="predicted"/>
<evidence type="ECO:0000259" key="1">
    <source>
        <dbReference type="SMART" id="SM00198"/>
    </source>
</evidence>
<dbReference type="Gene3D" id="3.40.33.10">
    <property type="entry name" value="CAP"/>
    <property type="match status" value="1"/>
</dbReference>
<gene>
    <name evidence="2" type="ORF">PIB30_084221</name>
</gene>
<sequence length="176" mass="19741">MKRLQILTIIITAFVSIFPFCLLAKISSPSEYLKVHNDARAIVGVKPLIWNNRLKSLAQKFVQDHRVDCLDDITLEDPPPENGPLYGESFGSIPAKNQAGVNVVKEWVEKKAKYDYNSNTCIGGRSLEDDCLLYVQIVTNGSTHLGCASAMCQDNQDIIVSCYYYPEGNVLHQRPY</sequence>
<dbReference type="InterPro" id="IPR014044">
    <property type="entry name" value="CAP_dom"/>
</dbReference>
<dbReference type="PANTHER" id="PTHR10334">
    <property type="entry name" value="CYSTEINE-RICH SECRETORY PROTEIN-RELATED"/>
    <property type="match status" value="1"/>
</dbReference>
<evidence type="ECO:0000313" key="2">
    <source>
        <dbReference type="EMBL" id="MED6176050.1"/>
    </source>
</evidence>
<dbReference type="SUPFAM" id="SSF55797">
    <property type="entry name" value="PR-1-like"/>
    <property type="match status" value="1"/>
</dbReference>
<reference evidence="2 3" key="1">
    <citation type="journal article" date="2023" name="Plants (Basel)">
        <title>Bridging the Gap: Combining Genomics and Transcriptomics Approaches to Understand Stylosanthes scabra, an Orphan Legume from the Brazilian Caatinga.</title>
        <authorList>
            <person name="Ferreira-Neto J.R.C."/>
            <person name="da Silva M.D."/>
            <person name="Binneck E."/>
            <person name="de Melo N.F."/>
            <person name="da Silva R.H."/>
            <person name="de Melo A.L.T.M."/>
            <person name="Pandolfi V."/>
            <person name="Bustamante F.O."/>
            <person name="Brasileiro-Vidal A.C."/>
            <person name="Benko-Iseppon A.M."/>
        </authorList>
    </citation>
    <scope>NUCLEOTIDE SEQUENCE [LARGE SCALE GENOMIC DNA]</scope>
    <source>
        <tissue evidence="2">Leaves</tissue>
    </source>
</reference>